<dbReference type="EMBL" id="FNHF01000001">
    <property type="protein sequence ID" value="SDL96573.1"/>
    <property type="molecule type" value="Genomic_DNA"/>
</dbReference>
<dbReference type="GO" id="GO:0000156">
    <property type="term" value="F:phosphorelay response regulator activity"/>
    <property type="evidence" value="ECO:0007669"/>
    <property type="project" value="InterPro"/>
</dbReference>
<reference evidence="3" key="1">
    <citation type="submission" date="2016-10" db="EMBL/GenBank/DDBJ databases">
        <authorList>
            <person name="Varghese N."/>
            <person name="Submissions S."/>
        </authorList>
    </citation>
    <scope>NUCLEOTIDE SEQUENCE [LARGE SCALE GENOMIC DNA]</scope>
    <source>
        <strain evidence="3">CGMCC 1.6199</strain>
    </source>
</reference>
<keyword evidence="2" id="KW-0238">DNA-binding</keyword>
<name>A0A1G9PDE6_9BACI</name>
<dbReference type="Proteomes" id="UP000182347">
    <property type="component" value="Unassembled WGS sequence"/>
</dbReference>
<dbReference type="AlphaFoldDB" id="A0A1G9PDE6"/>
<gene>
    <name evidence="2" type="ORF">SAMN05216244_1379</name>
</gene>
<dbReference type="Pfam" id="PF04397">
    <property type="entry name" value="LytTR"/>
    <property type="match status" value="1"/>
</dbReference>
<accession>A0A1G9PDE6</accession>
<evidence type="ECO:0000313" key="3">
    <source>
        <dbReference type="Proteomes" id="UP000182347"/>
    </source>
</evidence>
<dbReference type="PROSITE" id="PS50930">
    <property type="entry name" value="HTH_LYTTR"/>
    <property type="match status" value="1"/>
</dbReference>
<proteinExistence type="predicted"/>
<evidence type="ECO:0000259" key="1">
    <source>
        <dbReference type="PROSITE" id="PS50930"/>
    </source>
</evidence>
<dbReference type="Gene3D" id="2.40.50.1020">
    <property type="entry name" value="LytTr DNA-binding domain"/>
    <property type="match status" value="1"/>
</dbReference>
<protein>
    <submittedName>
        <fullName evidence="2">LytTr DNA-binding domain-containing protein</fullName>
    </submittedName>
</protein>
<feature type="domain" description="HTH LytTR-type" evidence="1">
    <location>
        <begin position="43"/>
        <end position="147"/>
    </location>
</feature>
<dbReference type="PANTHER" id="PTHR37299">
    <property type="entry name" value="TRANSCRIPTIONAL REGULATOR-RELATED"/>
    <property type="match status" value="1"/>
</dbReference>
<dbReference type="GO" id="GO:0003677">
    <property type="term" value="F:DNA binding"/>
    <property type="evidence" value="ECO:0007669"/>
    <property type="project" value="UniProtKB-KW"/>
</dbReference>
<evidence type="ECO:0000313" key="2">
    <source>
        <dbReference type="EMBL" id="SDL96573.1"/>
    </source>
</evidence>
<dbReference type="InterPro" id="IPR046947">
    <property type="entry name" value="LytR-like"/>
</dbReference>
<dbReference type="SMART" id="SM00850">
    <property type="entry name" value="LytTR"/>
    <property type="match status" value="1"/>
</dbReference>
<organism evidence="2 3">
    <name type="scientific">Sediminibacillus halophilus</name>
    <dbReference type="NCBI Taxonomy" id="482461"/>
    <lineage>
        <taxon>Bacteria</taxon>
        <taxon>Bacillati</taxon>
        <taxon>Bacillota</taxon>
        <taxon>Bacilli</taxon>
        <taxon>Bacillales</taxon>
        <taxon>Bacillaceae</taxon>
        <taxon>Sediminibacillus</taxon>
    </lineage>
</organism>
<dbReference type="STRING" id="482461.SAMN05216244_1379"/>
<keyword evidence="3" id="KW-1185">Reference proteome</keyword>
<sequence length="153" mass="17823">MVKVLLDVDRNHESTTVTIQCREIDDSIKQVLDFLENRKTDFIIGKNGDQQHILKPEEVYYFQSERDTVLAATPAGIFKVKEKLYELDQTLPKDRFIRISKSVVANLFEISHFEPSFNGTLCVHFKSGAKEYASRHYVSNIRSILKMNRRDKK</sequence>
<dbReference type="PANTHER" id="PTHR37299:SF4">
    <property type="entry name" value="TRANSCRIPTIONAL REGULATOR"/>
    <property type="match status" value="1"/>
</dbReference>
<dbReference type="InterPro" id="IPR007492">
    <property type="entry name" value="LytTR_DNA-bd_dom"/>
</dbReference>